<sequence length="1113" mass="116704">MGGRSKSQTVGYRYSLGAHLALCHGPVDAIREIRVDDRTAWSIGTGQTSAAGTGVGALASYGIVGAMSAAAAAVGDSVAEVTFPGTLAGIRLGANYDLKLGTDNTTRTVTVQAVSYDGGAGATTWLVEPAATAFAAQSVTVTDAASLPSLSGGAAGGRIRINKPNLFGGESREGGIVGDIDVLMGGTTQGQNDYLAAQAGSNVPGYRGICSLVLRQVYLGLNPYLKPWAVRLTRILRAEDGNAQWYPEKAQIVPEVRIGDAAIYIAMDTSGSMSGSRMAAQRTAVSRLIAEIGANALEPNDIQIVTWNSTVSGTILRRNADAAAYGELKDWVDALPTTVSGGTDFGAAVSQAGAFFNGAGGKRRILIFVTDGEPSPASSLESARATLAGLSEVDVFAFNIALSDTSATSQIDNTPVDGVPVVPAGDPEVLVASLRAAFGEGPDMNPAHIIRECLTNRDWGLGHGFTDFGPSFATAADALFAEGFGLSLLWQQESTIEDFIADVLKHIDAYLYVDRRSGRWELKLIRADYDPETLPIFDETNVVDWGELGRREAADLVNSVTVKFSDARTDQTGSVSVTDTALVQDLGQVVSATVDYPGIRYESLAVRVAERDLRALSSPILSGEITVTRVGADLDPGDVIRLVSPRRGLEGVAVRIVEIDHGDGRANGVRLRIAEDVFGLGETALVGGESGDPGRLILPPKPLARRWVTEAPYWLLVQELGHAQADALLDEDPDAGALVAAGERPSADALSAQVWTDSGTGYALEAGVEFVPTALLTADVTDDPAERVLPVVSWTGLTDVTIGTLAAIGDELVRIDGVSATTLTVGRGCLDTVPQIHPAGTPVICWQLLANASEARFAAGETVAIRMLPETGFGTLPLSQAPEDQVTLASRAIRPLPPGDLRGNGVSVVNPNVLNLGPVLLTWAHRDRLTQTSSVFDAYDNGDIGPEPGVTYALEIRWVDPDTDAVVEPPAAVIDAGSATSFTLTKDDVPILSAPTGTKHFEVRVQARRVAGSATYEARAARSIRLFMPDGIKVAEASLWTEFGAEARLTVPETVVFLELGGAVQLAAADAALWIGFGADARLSVARADLFHERGGDARLTAAASALYIEVIP</sequence>
<dbReference type="SMART" id="SM00327">
    <property type="entry name" value="VWA"/>
    <property type="match status" value="1"/>
</dbReference>
<feature type="domain" description="VWFA" evidence="1">
    <location>
        <begin position="262"/>
        <end position="400"/>
    </location>
</feature>
<dbReference type="STRING" id="1114924.SAMN05216258_11710"/>
<evidence type="ECO:0000313" key="3">
    <source>
        <dbReference type="Proteomes" id="UP000199377"/>
    </source>
</evidence>
<dbReference type="Gene3D" id="3.40.50.410">
    <property type="entry name" value="von Willebrand factor, type A domain"/>
    <property type="match status" value="1"/>
</dbReference>
<keyword evidence="3" id="KW-1185">Reference proteome</keyword>
<protein>
    <submittedName>
        <fullName evidence="2">Uncharacterized conserved protein YegL, contains vWA domain of TerY type</fullName>
    </submittedName>
</protein>
<dbReference type="EMBL" id="FOQH01000017">
    <property type="protein sequence ID" value="SFJ20624.1"/>
    <property type="molecule type" value="Genomic_DNA"/>
</dbReference>
<dbReference type="PROSITE" id="PS50234">
    <property type="entry name" value="VWFA"/>
    <property type="match status" value="1"/>
</dbReference>
<dbReference type="Pfam" id="PF13519">
    <property type="entry name" value="VWA_2"/>
    <property type="match status" value="1"/>
</dbReference>
<reference evidence="2 3" key="1">
    <citation type="submission" date="2016-10" db="EMBL/GenBank/DDBJ databases">
        <authorList>
            <person name="de Groot N.N."/>
        </authorList>
    </citation>
    <scope>NUCLEOTIDE SEQUENCE [LARGE SCALE GENOMIC DNA]</scope>
    <source>
        <strain evidence="2 3">CGMCC 1.11030</strain>
    </source>
</reference>
<organism evidence="2 3">
    <name type="scientific">Albimonas pacifica</name>
    <dbReference type="NCBI Taxonomy" id="1114924"/>
    <lineage>
        <taxon>Bacteria</taxon>
        <taxon>Pseudomonadati</taxon>
        <taxon>Pseudomonadota</taxon>
        <taxon>Alphaproteobacteria</taxon>
        <taxon>Rhodobacterales</taxon>
        <taxon>Paracoccaceae</taxon>
        <taxon>Albimonas</taxon>
    </lineage>
</organism>
<name>A0A1I3PG08_9RHOB</name>
<dbReference type="RefSeq" id="WP_092865782.1">
    <property type="nucleotide sequence ID" value="NZ_FOQH01000017.1"/>
</dbReference>
<gene>
    <name evidence="2" type="ORF">SAMN05216258_11710</name>
</gene>
<dbReference type="AlphaFoldDB" id="A0A1I3PG08"/>
<dbReference type="InterPro" id="IPR036465">
    <property type="entry name" value="vWFA_dom_sf"/>
</dbReference>
<evidence type="ECO:0000313" key="2">
    <source>
        <dbReference type="EMBL" id="SFJ20624.1"/>
    </source>
</evidence>
<dbReference type="OrthoDB" id="5917852at2"/>
<dbReference type="Proteomes" id="UP000199377">
    <property type="component" value="Unassembled WGS sequence"/>
</dbReference>
<evidence type="ECO:0000259" key="1">
    <source>
        <dbReference type="PROSITE" id="PS50234"/>
    </source>
</evidence>
<accession>A0A1I3PG08</accession>
<dbReference type="SUPFAM" id="SSF53300">
    <property type="entry name" value="vWA-like"/>
    <property type="match status" value="1"/>
</dbReference>
<proteinExistence type="predicted"/>
<dbReference type="CDD" id="cd00198">
    <property type="entry name" value="vWFA"/>
    <property type="match status" value="1"/>
</dbReference>
<dbReference type="InterPro" id="IPR032876">
    <property type="entry name" value="J_dom"/>
</dbReference>
<dbReference type="Pfam" id="PF13550">
    <property type="entry name" value="Phage-tail_3"/>
    <property type="match status" value="1"/>
</dbReference>
<dbReference type="InterPro" id="IPR002035">
    <property type="entry name" value="VWF_A"/>
</dbReference>